<sequence length="32" mass="3549">MVKRSRIVAFFLIVLLFAGLIGGTTDKIVKKN</sequence>
<organism evidence="1 2">
    <name type="scientific">Heyndrickxia coagulans 36D1</name>
    <dbReference type="NCBI Taxonomy" id="345219"/>
    <lineage>
        <taxon>Bacteria</taxon>
        <taxon>Bacillati</taxon>
        <taxon>Bacillota</taxon>
        <taxon>Bacilli</taxon>
        <taxon>Bacillales</taxon>
        <taxon>Bacillaceae</taxon>
        <taxon>Heyndrickxia</taxon>
    </lineage>
</organism>
<accession>G2TM12</accession>
<evidence type="ECO:0000313" key="2">
    <source>
        <dbReference type="Proteomes" id="UP000009283"/>
    </source>
</evidence>
<protein>
    <submittedName>
        <fullName evidence="1">Uncharacterized protein</fullName>
    </submittedName>
</protein>
<name>G2TM12_HEYCO</name>
<reference evidence="1 2" key="1">
    <citation type="journal article" date="2011" name="Stand. Genomic Sci.">
        <title>Complete Genome Sequence of a thermotolerant sporogenic lactic acid bacterium, Bacillus coagulans strain 36D1.</title>
        <authorList>
            <person name="Rhee M.S."/>
            <person name="Moritz B.E."/>
            <person name="Xie G."/>
            <person name="Glavina Del Rio T."/>
            <person name="Dalin E."/>
            <person name="Tice H."/>
            <person name="Bruce D."/>
            <person name="Goodwin L."/>
            <person name="Chertkov O."/>
            <person name="Brettin T."/>
            <person name="Han C."/>
            <person name="Detter C."/>
            <person name="Pitluck S."/>
            <person name="Land M.L."/>
            <person name="Patel M."/>
            <person name="Ou M."/>
            <person name="Harbrucker R."/>
            <person name="Ingram L.O."/>
            <person name="Shanmugam K.T."/>
        </authorList>
    </citation>
    <scope>NUCLEOTIDE SEQUENCE [LARGE SCALE GENOMIC DNA]</scope>
    <source>
        <strain evidence="1 2">36D1</strain>
    </source>
</reference>
<dbReference type="Proteomes" id="UP000009283">
    <property type="component" value="Chromosome"/>
</dbReference>
<dbReference type="KEGG" id="bag:Bcoa_2670"/>
<dbReference type="HOGENOM" id="CLU_3387980_0_0_9"/>
<dbReference type="AlphaFoldDB" id="G2TM12"/>
<evidence type="ECO:0000313" key="1">
    <source>
        <dbReference type="EMBL" id="AEP01846.1"/>
    </source>
</evidence>
<proteinExistence type="predicted"/>
<dbReference type="EMBL" id="CP003056">
    <property type="protein sequence ID" value="AEP01846.1"/>
    <property type="molecule type" value="Genomic_DNA"/>
</dbReference>
<gene>
    <name evidence="1" type="ORF">Bcoa_2670</name>
</gene>